<keyword evidence="2 5" id="KW-0560">Oxidoreductase</keyword>
<dbReference type="InterPro" id="IPR036188">
    <property type="entry name" value="FAD/NAD-bd_sf"/>
</dbReference>
<gene>
    <name evidence="5" type="primary">pds</name>
    <name evidence="5" type="ORF">ETAA1_36590</name>
</gene>
<sequence length="459" mass="50157">MEQNGSPTAASECDLERVIVVGGGLAGLAAAVGLAPRGFRVTVLEARPRLGGRAGSFTDPATGQLVDACQHVSMGCCTNFTHFCRTIGVEHLLAPQPRLTFVTPDRRRSVFKADPWPAPFHLGRALLGAHYLTPVEKLRVAWGLLALLSERPDADPPLREWLLAHRQTDRTIDRFWGVVLVSALNETVDRVGLRYARKVFRDGFVRHRDGFTVHVPAVPLGRFYDAELRAWLDRYGVEVVENCGVKRLTGAVSGVELRDGSRREADWFVLAAPFDRVPDLLPPELAADPFFAGAKELAPSPITSVHLWYDRPPLDLPHAVLVDCLGQWVFSRGEVAPGEFYLQVVVSAARPLKGLGRDEIQTRIGEELARVFPSVARATLLRSKVVTEHTATFSAVPGVDRLRPPQATPVPNLALAGDWTDTGWPATMEGAVRSGYLAAEAILARAGRPERLLRPDLGG</sequence>
<feature type="domain" description="Amine oxidase" evidence="4">
    <location>
        <begin position="25"/>
        <end position="443"/>
    </location>
</feature>
<dbReference type="InterPro" id="IPR017830">
    <property type="entry name" value="SQase_HpnE"/>
</dbReference>
<evidence type="ECO:0000313" key="6">
    <source>
        <dbReference type="Proteomes" id="UP000319576"/>
    </source>
</evidence>
<dbReference type="KEGG" id="uli:ETAA1_36590"/>
<comment type="cofactor">
    <cofactor evidence="1">
        <name>FAD</name>
        <dbReference type="ChEBI" id="CHEBI:57692"/>
    </cofactor>
</comment>
<dbReference type="GO" id="GO:0016491">
    <property type="term" value="F:oxidoreductase activity"/>
    <property type="evidence" value="ECO:0007669"/>
    <property type="project" value="UniProtKB-KW"/>
</dbReference>
<dbReference type="Gene3D" id="3.50.50.60">
    <property type="entry name" value="FAD/NAD(P)-binding domain"/>
    <property type="match status" value="1"/>
</dbReference>
<dbReference type="EMBL" id="CP036273">
    <property type="protein sequence ID" value="QDU21687.1"/>
    <property type="molecule type" value="Genomic_DNA"/>
</dbReference>
<protein>
    <submittedName>
        <fullName evidence="5">15-cis-phytoene desaturase</fullName>
        <ecNumber evidence="5">1.3.5.5</ecNumber>
    </submittedName>
</protein>
<evidence type="ECO:0000256" key="1">
    <source>
        <dbReference type="ARBA" id="ARBA00001974"/>
    </source>
</evidence>
<feature type="binding site" evidence="3">
    <location>
        <begin position="45"/>
        <end position="46"/>
    </location>
    <ligand>
        <name>FAD</name>
        <dbReference type="ChEBI" id="CHEBI:57692"/>
    </ligand>
</feature>
<dbReference type="InterPro" id="IPR002937">
    <property type="entry name" value="Amino_oxidase"/>
</dbReference>
<name>A0A517XW20_9BACT</name>
<evidence type="ECO:0000259" key="4">
    <source>
        <dbReference type="Pfam" id="PF01593"/>
    </source>
</evidence>
<dbReference type="Pfam" id="PF01593">
    <property type="entry name" value="Amino_oxidase"/>
    <property type="match status" value="1"/>
</dbReference>
<dbReference type="Proteomes" id="UP000319576">
    <property type="component" value="Chromosome"/>
</dbReference>
<dbReference type="PANTHER" id="PTHR42923:SF47">
    <property type="entry name" value="BLR3003 PROTEIN"/>
    <property type="match status" value="1"/>
</dbReference>
<dbReference type="OrthoDB" id="9814556at2"/>
<accession>A0A517XW20</accession>
<evidence type="ECO:0000256" key="2">
    <source>
        <dbReference type="ARBA" id="ARBA00023002"/>
    </source>
</evidence>
<keyword evidence="6" id="KW-1185">Reference proteome</keyword>
<dbReference type="InterPro" id="IPR001613">
    <property type="entry name" value="Flavin_amine_oxidase"/>
</dbReference>
<dbReference type="PRINTS" id="PR00757">
    <property type="entry name" value="AMINEOXDASEF"/>
</dbReference>
<dbReference type="NCBIfam" id="TIGR03467">
    <property type="entry name" value="HpnE"/>
    <property type="match status" value="1"/>
</dbReference>
<evidence type="ECO:0000313" key="5">
    <source>
        <dbReference type="EMBL" id="QDU21687.1"/>
    </source>
</evidence>
<dbReference type="AlphaFoldDB" id="A0A517XW20"/>
<dbReference type="SUPFAM" id="SSF51905">
    <property type="entry name" value="FAD/NAD(P)-binding domain"/>
    <property type="match status" value="1"/>
</dbReference>
<dbReference type="InterPro" id="IPR050464">
    <property type="entry name" value="Zeta_carotene_desat/Oxidored"/>
</dbReference>
<proteinExistence type="predicted"/>
<dbReference type="EC" id="1.3.5.5" evidence="5"/>
<reference evidence="5 6" key="1">
    <citation type="submission" date="2019-02" db="EMBL/GenBank/DDBJ databases">
        <title>Deep-cultivation of Planctomycetes and their phenomic and genomic characterization uncovers novel biology.</title>
        <authorList>
            <person name="Wiegand S."/>
            <person name="Jogler M."/>
            <person name="Boedeker C."/>
            <person name="Pinto D."/>
            <person name="Vollmers J."/>
            <person name="Rivas-Marin E."/>
            <person name="Kohn T."/>
            <person name="Peeters S.H."/>
            <person name="Heuer A."/>
            <person name="Rast P."/>
            <person name="Oberbeckmann S."/>
            <person name="Bunk B."/>
            <person name="Jeske O."/>
            <person name="Meyerdierks A."/>
            <person name="Storesund J.E."/>
            <person name="Kallscheuer N."/>
            <person name="Luecker S."/>
            <person name="Lage O.M."/>
            <person name="Pohl T."/>
            <person name="Merkel B.J."/>
            <person name="Hornburger P."/>
            <person name="Mueller R.-W."/>
            <person name="Bruemmer F."/>
            <person name="Labrenz M."/>
            <person name="Spormann A.M."/>
            <person name="Op den Camp H."/>
            <person name="Overmann J."/>
            <person name="Amann R."/>
            <person name="Jetten M.S.M."/>
            <person name="Mascher T."/>
            <person name="Medema M.H."/>
            <person name="Devos D.P."/>
            <person name="Kaster A.-K."/>
            <person name="Ovreas L."/>
            <person name="Rohde M."/>
            <person name="Galperin M.Y."/>
            <person name="Jogler C."/>
        </authorList>
    </citation>
    <scope>NUCLEOTIDE SEQUENCE [LARGE SCALE GENOMIC DNA]</scope>
    <source>
        <strain evidence="5 6">ETA_A1</strain>
    </source>
</reference>
<dbReference type="PANTHER" id="PTHR42923">
    <property type="entry name" value="PROTOPORPHYRINOGEN OXIDASE"/>
    <property type="match status" value="1"/>
</dbReference>
<evidence type="ECO:0000256" key="3">
    <source>
        <dbReference type="PIRSR" id="PIRSR601613-1"/>
    </source>
</evidence>
<organism evidence="5 6">
    <name type="scientific">Urbifossiella limnaea</name>
    <dbReference type="NCBI Taxonomy" id="2528023"/>
    <lineage>
        <taxon>Bacteria</taxon>
        <taxon>Pseudomonadati</taxon>
        <taxon>Planctomycetota</taxon>
        <taxon>Planctomycetia</taxon>
        <taxon>Gemmatales</taxon>
        <taxon>Gemmataceae</taxon>
        <taxon>Urbifossiella</taxon>
    </lineage>
</organism>